<comment type="similarity">
    <text evidence="1 11">Belongs to the class-I pyridine nucleotide-disulfide oxidoreductase family.</text>
</comment>
<dbReference type="KEGG" id="pdo:PSDT_0478"/>
<dbReference type="InterPro" id="IPR036188">
    <property type="entry name" value="FAD/NAD-bd_sf"/>
</dbReference>
<keyword evidence="2 11" id="KW-0285">Flavoprotein</keyword>
<keyword evidence="15" id="KW-1185">Reference proteome</keyword>
<dbReference type="SUPFAM" id="SSF51905">
    <property type="entry name" value="FAD/NAD(P)-binding domain"/>
    <property type="match status" value="1"/>
</dbReference>
<proteinExistence type="inferred from homology"/>
<feature type="active site" description="Proton acceptor" evidence="8">
    <location>
        <position position="435"/>
    </location>
</feature>
<evidence type="ECO:0000256" key="2">
    <source>
        <dbReference type="ARBA" id="ARBA00022630"/>
    </source>
</evidence>
<dbReference type="SUPFAM" id="SSF55424">
    <property type="entry name" value="FAD/NAD-linked reductases, dimerisation (C-terminal) domain"/>
    <property type="match status" value="1"/>
</dbReference>
<dbReference type="PANTHER" id="PTHR43014">
    <property type="entry name" value="MERCURIC REDUCTASE"/>
    <property type="match status" value="1"/>
</dbReference>
<evidence type="ECO:0000256" key="7">
    <source>
        <dbReference type="ARBA" id="ARBA00023284"/>
    </source>
</evidence>
<feature type="domain" description="FAD/NAD(P)-binding" evidence="13">
    <location>
        <begin position="9"/>
        <end position="307"/>
    </location>
</feature>
<dbReference type="Proteomes" id="UP000004946">
    <property type="component" value="Chromosome"/>
</dbReference>
<dbReference type="PIRSF" id="PIRSF000350">
    <property type="entry name" value="Mercury_reductase_MerA"/>
    <property type="match status" value="1"/>
</dbReference>
<dbReference type="FunFam" id="3.30.390.30:FF:000001">
    <property type="entry name" value="Dihydrolipoyl dehydrogenase"/>
    <property type="match status" value="1"/>
</dbReference>
<evidence type="ECO:0000256" key="9">
    <source>
        <dbReference type="PIRSR" id="PIRSR000350-3"/>
    </source>
</evidence>
<dbReference type="PRINTS" id="PR00411">
    <property type="entry name" value="PNDRDTASEI"/>
</dbReference>
<evidence type="ECO:0000259" key="13">
    <source>
        <dbReference type="Pfam" id="PF07992"/>
    </source>
</evidence>
<dbReference type="Pfam" id="PF07992">
    <property type="entry name" value="Pyr_redox_2"/>
    <property type="match status" value="1"/>
</dbReference>
<evidence type="ECO:0000256" key="10">
    <source>
        <dbReference type="PIRSR" id="PIRSR000350-4"/>
    </source>
</evidence>
<evidence type="ECO:0000256" key="6">
    <source>
        <dbReference type="ARBA" id="ARBA00023157"/>
    </source>
</evidence>
<dbReference type="InterPro" id="IPR001100">
    <property type="entry name" value="Pyr_nuc-diS_OxRdtase"/>
</dbReference>
<comment type="cofactor">
    <cofactor evidence="9">
        <name>FAD</name>
        <dbReference type="ChEBI" id="CHEBI:57692"/>
    </cofactor>
    <text evidence="9">Binds 1 FAD per subunit.</text>
</comment>
<dbReference type="HOGENOM" id="CLU_016755_1_2_11"/>
<keyword evidence="4" id="KW-0521">NADP</keyword>
<dbReference type="PANTHER" id="PTHR43014:SF4">
    <property type="entry name" value="PYRIDINE NUCLEOTIDE-DISULFIDE OXIDOREDUCTASE RCLA-RELATED"/>
    <property type="match status" value="1"/>
</dbReference>
<dbReference type="Pfam" id="PF02852">
    <property type="entry name" value="Pyr_redox_dim"/>
    <property type="match status" value="1"/>
</dbReference>
<reference evidence="14 15" key="1">
    <citation type="submission" date="2010-12" db="EMBL/GenBank/DDBJ databases">
        <authorList>
            <person name="Muzny D."/>
            <person name="Qin X."/>
            <person name="Buhay C."/>
            <person name="Dugan-Rocha S."/>
            <person name="Ding Y."/>
            <person name="Chen G."/>
            <person name="Hawes A."/>
            <person name="Holder M."/>
            <person name="Jhangiani S."/>
            <person name="Johnson A."/>
            <person name="Khan Z."/>
            <person name="Li Z."/>
            <person name="Liu W."/>
            <person name="Liu X."/>
            <person name="Perez L."/>
            <person name="Shen H."/>
            <person name="Wang Q."/>
            <person name="Watt J."/>
            <person name="Xi L."/>
            <person name="Xin Y."/>
            <person name="Zhou J."/>
            <person name="Deng J."/>
            <person name="Jiang H."/>
            <person name="Liu Y."/>
            <person name="Qu J."/>
            <person name="Song X.-Z."/>
            <person name="Zhang L."/>
            <person name="Villasana D."/>
            <person name="Johnson A."/>
            <person name="Liu J."/>
            <person name="Liyanage D."/>
            <person name="Lorensuhewa L."/>
            <person name="Robinson T."/>
            <person name="Song A."/>
            <person name="Song B.-B."/>
            <person name="Dinh H."/>
            <person name="Thornton R."/>
            <person name="Coyle M."/>
            <person name="Francisco L."/>
            <person name="Jackson L."/>
            <person name="Javaid M."/>
            <person name="Korchina V."/>
            <person name="Kovar C."/>
            <person name="Mata R."/>
            <person name="Mathew T."/>
            <person name="Ngo R."/>
            <person name="Nguyen L."/>
            <person name="Nguyen N."/>
            <person name="Okwuonu G."/>
            <person name="Ongeri F."/>
            <person name="Pham C."/>
            <person name="Simmons D."/>
            <person name="Wilczek-Boney K."/>
            <person name="Hale W."/>
            <person name="Jakkamsetti A."/>
            <person name="Pham P."/>
            <person name="Ruth R."/>
            <person name="San Lucas F."/>
            <person name="Warren J."/>
            <person name="Zhang J."/>
            <person name="Zhao Z."/>
            <person name="Zhou C."/>
            <person name="Zhu D."/>
            <person name="Lee S."/>
            <person name="Bess C."/>
            <person name="Blankenburg K."/>
            <person name="Forbes L."/>
            <person name="Fu Q."/>
            <person name="Gubbala S."/>
            <person name="Hirani K."/>
            <person name="Jayaseelan J.C."/>
            <person name="Lara F."/>
            <person name="Munidasa M."/>
            <person name="Palculict T."/>
            <person name="Patil S."/>
            <person name="Pu L.-L."/>
            <person name="Saada N."/>
            <person name="Tang L."/>
            <person name="Weissenberger G."/>
            <person name="Zhu Y."/>
            <person name="Hemphill L."/>
            <person name="Shang Y."/>
            <person name="Youmans B."/>
            <person name="Ayvaz T."/>
            <person name="Ross M."/>
            <person name="Santibanez J."/>
            <person name="Aqrawi P."/>
            <person name="Gross S."/>
            <person name="Joshi V."/>
            <person name="Fowler G."/>
            <person name="Nazareth L."/>
            <person name="Reid J."/>
            <person name="Worley K."/>
            <person name="Petrosino J."/>
            <person name="Highlander S."/>
            <person name="Gibbs R."/>
        </authorList>
    </citation>
    <scope>NUCLEOTIDE SEQUENCE [LARGE SCALE GENOMIC DNA]</scope>
    <source>
        <strain evidence="14 15">DSM 10105</strain>
    </source>
</reference>
<feature type="binding site" evidence="9">
    <location>
        <position position="297"/>
    </location>
    <ligand>
        <name>FAD</name>
        <dbReference type="ChEBI" id="CHEBI:57692"/>
    </ligand>
</feature>
<dbReference type="InterPro" id="IPR023753">
    <property type="entry name" value="FAD/NAD-binding_dom"/>
</dbReference>
<evidence type="ECO:0000256" key="3">
    <source>
        <dbReference type="ARBA" id="ARBA00022827"/>
    </source>
</evidence>
<keyword evidence="5 11" id="KW-0560">Oxidoreductase</keyword>
<organism evidence="14 15">
    <name type="scientific">Parascardovia denticolens DSM 10105 = JCM 12538</name>
    <dbReference type="NCBI Taxonomy" id="864564"/>
    <lineage>
        <taxon>Bacteria</taxon>
        <taxon>Bacillati</taxon>
        <taxon>Actinomycetota</taxon>
        <taxon>Actinomycetes</taxon>
        <taxon>Bifidobacteriales</taxon>
        <taxon>Bifidobacteriaceae</taxon>
        <taxon>Parascardovia</taxon>
    </lineage>
</organism>
<keyword evidence="9" id="KW-0520">NAD</keyword>
<dbReference type="PROSITE" id="PS00076">
    <property type="entry name" value="PYRIDINE_REDOX_1"/>
    <property type="match status" value="1"/>
</dbReference>
<feature type="domain" description="Pyridine nucleotide-disulphide oxidoreductase dimerisation" evidence="12">
    <location>
        <begin position="333"/>
        <end position="443"/>
    </location>
</feature>
<dbReference type="InterPro" id="IPR016156">
    <property type="entry name" value="FAD/NAD-linked_Rdtase_dimer_sf"/>
</dbReference>
<feature type="disulfide bond" description="Redox-active" evidence="10">
    <location>
        <begin position="45"/>
        <end position="50"/>
    </location>
</feature>
<dbReference type="PROSITE" id="PS00065">
    <property type="entry name" value="D_2_HYDROXYACID_DH_1"/>
    <property type="match status" value="1"/>
</dbReference>
<keyword evidence="3 9" id="KW-0274">FAD</keyword>
<dbReference type="GO" id="GO:0016668">
    <property type="term" value="F:oxidoreductase activity, acting on a sulfur group of donors, NAD(P) as acceptor"/>
    <property type="evidence" value="ECO:0007669"/>
    <property type="project" value="InterPro"/>
</dbReference>
<evidence type="ECO:0000313" key="15">
    <source>
        <dbReference type="Proteomes" id="UP000004946"/>
    </source>
</evidence>
<keyword evidence="9" id="KW-0547">Nucleotide-binding</keyword>
<dbReference type="InterPro" id="IPR012999">
    <property type="entry name" value="Pyr_OxRdtase_I_AS"/>
</dbReference>
<comment type="caution">
    <text evidence="14">The sequence shown here is derived from an EMBL/GenBank/DDBJ whole genome shotgun (WGS) entry which is preliminary data.</text>
</comment>
<dbReference type="RefSeq" id="WP_006289845.1">
    <property type="nucleotide sequence ID" value="NZ_AP012333.1"/>
</dbReference>
<dbReference type="eggNOG" id="COG1249">
    <property type="taxonomic scope" value="Bacteria"/>
</dbReference>
<evidence type="ECO:0000256" key="5">
    <source>
        <dbReference type="ARBA" id="ARBA00023002"/>
    </source>
</evidence>
<evidence type="ECO:0000256" key="1">
    <source>
        <dbReference type="ARBA" id="ARBA00007532"/>
    </source>
</evidence>
<name>E6K0A9_PARDN</name>
<dbReference type="GO" id="GO:0003955">
    <property type="term" value="F:NAD(P)H dehydrogenase (quinone) activity"/>
    <property type="evidence" value="ECO:0007669"/>
    <property type="project" value="TreeGrafter"/>
</dbReference>
<evidence type="ECO:0000256" key="4">
    <source>
        <dbReference type="ARBA" id="ARBA00022857"/>
    </source>
</evidence>
<dbReference type="PATRIC" id="fig|864564.6.peg.526"/>
<evidence type="ECO:0000313" key="14">
    <source>
        <dbReference type="EMBL" id="EFT84182.1"/>
    </source>
</evidence>
<sequence>MEHYSFTNVIIGFGKGGKTLAKFLAGRGEEVLVIERSDQMYGGTCINVGCLPSKNLILNGQKGLPFDQATVKRERMTEQLRAKNYHMVADEETATVMNGTASFLDDHTLAVKLANGKDLQVTGERIFINTGARPNIPAGVELGPRIVTSKEAMELPTNPASLAIVGGGHIGLEFAGMFSSYGSRVTVFDHHQRLLMDQDEDVAALVTKDLIDLGITIVKTKPSSIVDDGSQVQVTYRNEAGESVSASFDAVLLATGRRPNTEGLGLENTGIAVTQRGAIAVDEHLRTSVDGVWALGDVNGGPQFTYISLDDFRIIRDQLAGEGKRTTTDRFAVPSSTFLTPPLAHVGMTENQIRQSGLEAGKDYLVFSLPAAAVPKARVMENQRGIYKILVDKSSHEILGATIYANEAHEIINIIALAMKGHLAYELLRDMIYTHPTMAEALNDVLAKPAESK</sequence>
<keyword evidence="7 11" id="KW-0676">Redox-active center</keyword>
<evidence type="ECO:0000256" key="11">
    <source>
        <dbReference type="RuleBase" id="RU003691"/>
    </source>
</evidence>
<accession>E6K0A9</accession>
<dbReference type="AlphaFoldDB" id="E6K0A9"/>
<keyword evidence="6" id="KW-1015">Disulfide bond</keyword>
<feature type="binding site" evidence="9">
    <location>
        <position position="54"/>
    </location>
    <ligand>
        <name>FAD</name>
        <dbReference type="ChEBI" id="CHEBI:57692"/>
    </ligand>
</feature>
<dbReference type="Gene3D" id="3.50.50.60">
    <property type="entry name" value="FAD/NAD(P)-binding domain"/>
    <property type="match status" value="2"/>
</dbReference>
<protein>
    <submittedName>
        <fullName evidence="14">Pyridine nucleotide-disulfide oxidoreductase</fullName>
    </submittedName>
</protein>
<evidence type="ECO:0000256" key="8">
    <source>
        <dbReference type="PIRSR" id="PIRSR000350-2"/>
    </source>
</evidence>
<dbReference type="PRINTS" id="PR00368">
    <property type="entry name" value="FADPNR"/>
</dbReference>
<evidence type="ECO:0000259" key="12">
    <source>
        <dbReference type="Pfam" id="PF02852"/>
    </source>
</evidence>
<dbReference type="InterPro" id="IPR029752">
    <property type="entry name" value="D-isomer_DH_CS1"/>
</dbReference>
<dbReference type="EMBL" id="AEON01000001">
    <property type="protein sequence ID" value="EFT84182.1"/>
    <property type="molecule type" value="Genomic_DNA"/>
</dbReference>
<dbReference type="Gene3D" id="3.30.390.30">
    <property type="match status" value="1"/>
</dbReference>
<dbReference type="GO" id="GO:0050660">
    <property type="term" value="F:flavin adenine dinucleotide binding"/>
    <property type="evidence" value="ECO:0007669"/>
    <property type="project" value="TreeGrafter"/>
</dbReference>
<feature type="binding site" evidence="9">
    <location>
        <begin position="166"/>
        <end position="173"/>
    </location>
    <ligand>
        <name>NAD(+)</name>
        <dbReference type="ChEBI" id="CHEBI:57540"/>
    </ligand>
</feature>
<feature type="binding site" evidence="9">
    <location>
        <position position="256"/>
    </location>
    <ligand>
        <name>NAD(+)</name>
        <dbReference type="ChEBI" id="CHEBI:57540"/>
    </ligand>
</feature>
<gene>
    <name evidence="14" type="ORF">HMPREF0620_1187</name>
</gene>
<dbReference type="InterPro" id="IPR004099">
    <property type="entry name" value="Pyr_nucl-diS_OxRdtase_dimer"/>
</dbReference>